<evidence type="ECO:0000259" key="8">
    <source>
        <dbReference type="Pfam" id="PF01529"/>
    </source>
</evidence>
<keyword evidence="4 7" id="KW-1133">Transmembrane helix</keyword>
<name>A0ABQ7R2G5_PLUXY</name>
<comment type="caution">
    <text evidence="9">The sequence shown here is derived from an EMBL/GenBank/DDBJ whole genome shotgun (WGS) entry which is preliminary data.</text>
</comment>
<feature type="transmembrane region" description="Helical" evidence="7">
    <location>
        <begin position="54"/>
        <end position="77"/>
    </location>
</feature>
<evidence type="ECO:0000313" key="9">
    <source>
        <dbReference type="EMBL" id="KAG7311471.1"/>
    </source>
</evidence>
<organism evidence="9 10">
    <name type="scientific">Plutella xylostella</name>
    <name type="common">Diamondback moth</name>
    <name type="synonym">Plutella maculipennis</name>
    <dbReference type="NCBI Taxonomy" id="51655"/>
    <lineage>
        <taxon>Eukaryota</taxon>
        <taxon>Metazoa</taxon>
        <taxon>Ecdysozoa</taxon>
        <taxon>Arthropoda</taxon>
        <taxon>Hexapoda</taxon>
        <taxon>Insecta</taxon>
        <taxon>Pterygota</taxon>
        <taxon>Neoptera</taxon>
        <taxon>Endopterygota</taxon>
        <taxon>Lepidoptera</taxon>
        <taxon>Glossata</taxon>
        <taxon>Ditrysia</taxon>
        <taxon>Yponomeutoidea</taxon>
        <taxon>Plutellidae</taxon>
        <taxon>Plutella</taxon>
    </lineage>
</organism>
<evidence type="ECO:0000256" key="4">
    <source>
        <dbReference type="ARBA" id="ARBA00022989"/>
    </source>
</evidence>
<evidence type="ECO:0000256" key="6">
    <source>
        <dbReference type="ARBA" id="ARBA00023315"/>
    </source>
</evidence>
<keyword evidence="5 7" id="KW-0472">Membrane</keyword>
<keyword evidence="6 7" id="KW-0012">Acyltransferase</keyword>
<dbReference type="PANTHER" id="PTHR12246">
    <property type="entry name" value="PALMITOYLTRANSFERASE ZDHHC16"/>
    <property type="match status" value="1"/>
</dbReference>
<comment type="similarity">
    <text evidence="7">Belongs to the DHHC palmitoyltransferase family.</text>
</comment>
<evidence type="ECO:0000313" key="10">
    <source>
        <dbReference type="Proteomes" id="UP000823941"/>
    </source>
</evidence>
<evidence type="ECO:0000256" key="7">
    <source>
        <dbReference type="RuleBase" id="RU079119"/>
    </source>
</evidence>
<feature type="transmembrane region" description="Helical" evidence="7">
    <location>
        <begin position="192"/>
        <end position="212"/>
    </location>
</feature>
<evidence type="ECO:0000256" key="5">
    <source>
        <dbReference type="ARBA" id="ARBA00023136"/>
    </source>
</evidence>
<comment type="subcellular location">
    <subcellularLocation>
        <location evidence="1">Membrane</location>
        <topology evidence="1">Multi-pass membrane protein</topology>
    </subcellularLocation>
</comment>
<feature type="transmembrane region" description="Helical" evidence="7">
    <location>
        <begin position="21"/>
        <end position="42"/>
    </location>
</feature>
<dbReference type="InterPro" id="IPR039859">
    <property type="entry name" value="PFA4/ZDH16/20/ERF2-like"/>
</dbReference>
<dbReference type="PROSITE" id="PS50216">
    <property type="entry name" value="DHHC"/>
    <property type="match status" value="1"/>
</dbReference>
<dbReference type="EC" id="2.3.1.225" evidence="7"/>
<feature type="domain" description="Palmitoyltransferase DHHC" evidence="8">
    <location>
        <begin position="92"/>
        <end position="228"/>
    </location>
</feature>
<feature type="transmembrane region" description="Helical" evidence="7">
    <location>
        <begin position="138"/>
        <end position="155"/>
    </location>
</feature>
<reference evidence="9 10" key="1">
    <citation type="submission" date="2021-06" db="EMBL/GenBank/DDBJ databases">
        <title>A haploid diamondback moth (Plutella xylostella L.) genome assembly resolves 31 chromosomes and identifies a diamide resistance mutation.</title>
        <authorList>
            <person name="Ward C.M."/>
            <person name="Perry K.D."/>
            <person name="Baker G."/>
            <person name="Powis K."/>
            <person name="Heckel D.G."/>
            <person name="Baxter S.W."/>
        </authorList>
    </citation>
    <scope>NUCLEOTIDE SEQUENCE [LARGE SCALE GENOMIC DNA]</scope>
    <source>
        <strain evidence="9 10">LV</strain>
        <tissue evidence="9">Single pupa</tissue>
    </source>
</reference>
<keyword evidence="10" id="KW-1185">Reference proteome</keyword>
<evidence type="ECO:0000256" key="1">
    <source>
        <dbReference type="ARBA" id="ARBA00004141"/>
    </source>
</evidence>
<gene>
    <name evidence="9" type="ORF">JYU34_002513</name>
</gene>
<comment type="domain">
    <text evidence="7">The DHHC domain is required for palmitoyltransferase activity.</text>
</comment>
<dbReference type="InterPro" id="IPR001594">
    <property type="entry name" value="Palmitoyltrfase_DHHC"/>
</dbReference>
<dbReference type="EMBL" id="JAHIBW010000004">
    <property type="protein sequence ID" value="KAG7311471.1"/>
    <property type="molecule type" value="Genomic_DNA"/>
</dbReference>
<keyword evidence="2 7" id="KW-0808">Transferase</keyword>
<keyword evidence="3 7" id="KW-0812">Transmembrane</keyword>
<evidence type="ECO:0000256" key="3">
    <source>
        <dbReference type="ARBA" id="ARBA00022692"/>
    </source>
</evidence>
<dbReference type="Pfam" id="PF01529">
    <property type="entry name" value="DHHC"/>
    <property type="match status" value="1"/>
</dbReference>
<sequence length="276" mass="32103">MLLKVESIRNKSLKRILEHSVYILILLVFIPTFLFFEILVVLPTVAEQWSVAYFIHLICIAFLLVNIVGNMLFGMLVDTSIKGKLLGSDKSNWSFCAACECLRPPRSWHCETCGICILKRDHHCTFFACCVGYFNQRYFINFVLHIFVAMVYAFYYNTRYVASFMPWDSGLLIIKFIFPLLCFMIDFGLNSLYVFLIDINFIVALFTGYLFLFHSDNILKGRTTPEAKHKTNHDKGWKYNVIDVLGSRWYLTWICPFISSPLPGNGIDWEIVDKQE</sequence>
<accession>A0ABQ7R2G5</accession>
<evidence type="ECO:0000256" key="2">
    <source>
        <dbReference type="ARBA" id="ARBA00022679"/>
    </source>
</evidence>
<comment type="catalytic activity">
    <reaction evidence="7">
        <text>L-cysteinyl-[protein] + hexadecanoyl-CoA = S-hexadecanoyl-L-cysteinyl-[protein] + CoA</text>
        <dbReference type="Rhea" id="RHEA:36683"/>
        <dbReference type="Rhea" id="RHEA-COMP:10131"/>
        <dbReference type="Rhea" id="RHEA-COMP:11032"/>
        <dbReference type="ChEBI" id="CHEBI:29950"/>
        <dbReference type="ChEBI" id="CHEBI:57287"/>
        <dbReference type="ChEBI" id="CHEBI:57379"/>
        <dbReference type="ChEBI" id="CHEBI:74151"/>
        <dbReference type="EC" id="2.3.1.225"/>
    </reaction>
</comment>
<dbReference type="Proteomes" id="UP000823941">
    <property type="component" value="Chromosome 4"/>
</dbReference>
<proteinExistence type="inferred from homology"/>
<protein>
    <recommendedName>
        <fullName evidence="7">Palmitoyltransferase</fullName>
        <ecNumber evidence="7">2.3.1.225</ecNumber>
    </recommendedName>
</protein>